<dbReference type="GO" id="GO:0005975">
    <property type="term" value="P:carbohydrate metabolic process"/>
    <property type="evidence" value="ECO:0007669"/>
    <property type="project" value="InterPro"/>
</dbReference>
<dbReference type="OrthoDB" id="9775889at2"/>
<organism evidence="2 3">
    <name type="scientific">Lucifera butyrica</name>
    <dbReference type="NCBI Taxonomy" id="1351585"/>
    <lineage>
        <taxon>Bacteria</taxon>
        <taxon>Bacillati</taxon>
        <taxon>Bacillota</taxon>
        <taxon>Negativicutes</taxon>
        <taxon>Veillonellales</taxon>
        <taxon>Veillonellaceae</taxon>
        <taxon>Lucifera</taxon>
    </lineage>
</organism>
<dbReference type="InterPro" id="IPR029070">
    <property type="entry name" value="Chitinase_insertion_sf"/>
</dbReference>
<dbReference type="RefSeq" id="WP_122626297.1">
    <property type="nucleotide sequence ID" value="NZ_UPPP01000054.1"/>
</dbReference>
<dbReference type="EMBL" id="UPPP01000054">
    <property type="protein sequence ID" value="VBB05309.1"/>
    <property type="molecule type" value="Genomic_DNA"/>
</dbReference>
<accession>A0A498R2B8</accession>
<sequence>MRRTTAVIFNLLLLLFFLPVTFAAPAGPGLKTSKLIVRYADGGSVTTGVKALTDRGELLVPVNAMQAFFHNSILIDEKNGWAYFVFSMPSFRLETTELDHLLQEGVDLNFPLRRLRDGFYLNVYGLDKLLGFTFQEDHGNLYAMEDPQLPWRDRADRRLSLPRSNETIAGKINLVWDVGSSATLLAGNKPIEGLDVISPTWFAVVNANGLVRNRGDMQYVQTAHDAGYKVWALVSNGFDRELTHRLLADDRAQENVIRQMAVYTALYSLDGVNIDFENMLDTDRDRLTAFVRKFTRVLKKQGVTVSMDVTVPSPAPNWSACYDRRELARIVDYIMVMTYDETGRGSPVSGSVASLGWVNRGLAASLAFIPPEKLLLGLPFYTREWEETIEGGHVKKVTSKALSMDQAEEEVMKHKAPVHWLKGEGQFYSEFWQDNKRYRIWLEEERSIALKTGLVNRYDLAGVAAWRKGFEKQGIWDVLAKTLQAKK</sequence>
<feature type="domain" description="GH18" evidence="1">
    <location>
        <begin position="170"/>
        <end position="486"/>
    </location>
</feature>
<dbReference type="PANTHER" id="PTHR46066">
    <property type="entry name" value="CHITINASE DOMAIN-CONTAINING PROTEIN 1 FAMILY MEMBER"/>
    <property type="match status" value="1"/>
</dbReference>
<dbReference type="AlphaFoldDB" id="A0A498R2B8"/>
<name>A0A498R2B8_9FIRM</name>
<dbReference type="InterPro" id="IPR011583">
    <property type="entry name" value="Chitinase_II/V-like_cat"/>
</dbReference>
<dbReference type="InterPro" id="IPR001223">
    <property type="entry name" value="Glyco_hydro18_cat"/>
</dbReference>
<dbReference type="SUPFAM" id="SSF51445">
    <property type="entry name" value="(Trans)glycosidases"/>
    <property type="match status" value="1"/>
</dbReference>
<protein>
    <submittedName>
        <fullName evidence="2">Chitinase ii</fullName>
    </submittedName>
</protein>
<evidence type="ECO:0000313" key="2">
    <source>
        <dbReference type="EMBL" id="VBB05309.1"/>
    </source>
</evidence>
<dbReference type="Gene3D" id="3.10.50.10">
    <property type="match status" value="1"/>
</dbReference>
<reference evidence="2 3" key="1">
    <citation type="submission" date="2018-06" db="EMBL/GenBank/DDBJ databases">
        <authorList>
            <person name="Strepis N."/>
        </authorList>
    </citation>
    <scope>NUCLEOTIDE SEQUENCE [LARGE SCALE GENOMIC DNA]</scope>
    <source>
        <strain evidence="2">LUCI</strain>
    </source>
</reference>
<dbReference type="PANTHER" id="PTHR46066:SF2">
    <property type="entry name" value="CHITINASE DOMAIN-CONTAINING PROTEIN 1"/>
    <property type="match status" value="1"/>
</dbReference>
<evidence type="ECO:0000313" key="3">
    <source>
        <dbReference type="Proteomes" id="UP000277811"/>
    </source>
</evidence>
<dbReference type="PROSITE" id="PS51910">
    <property type="entry name" value="GH18_2"/>
    <property type="match status" value="1"/>
</dbReference>
<dbReference type="GO" id="GO:0008061">
    <property type="term" value="F:chitin binding"/>
    <property type="evidence" value="ECO:0007669"/>
    <property type="project" value="InterPro"/>
</dbReference>
<proteinExistence type="predicted"/>
<dbReference type="SMART" id="SM00636">
    <property type="entry name" value="Glyco_18"/>
    <property type="match status" value="1"/>
</dbReference>
<evidence type="ECO:0000259" key="1">
    <source>
        <dbReference type="PROSITE" id="PS51910"/>
    </source>
</evidence>
<dbReference type="Pfam" id="PF00704">
    <property type="entry name" value="Glyco_hydro_18"/>
    <property type="match status" value="1"/>
</dbReference>
<keyword evidence="3" id="KW-1185">Reference proteome</keyword>
<gene>
    <name evidence="2" type="ORF">LUCI_0516</name>
</gene>
<dbReference type="Gene3D" id="3.20.20.80">
    <property type="entry name" value="Glycosidases"/>
    <property type="match status" value="1"/>
</dbReference>
<dbReference type="InterPro" id="IPR017853">
    <property type="entry name" value="GH"/>
</dbReference>
<dbReference type="Proteomes" id="UP000277811">
    <property type="component" value="Unassembled WGS sequence"/>
</dbReference>